<evidence type="ECO:0000256" key="2">
    <source>
        <dbReference type="ARBA" id="ARBA00006177"/>
    </source>
</evidence>
<evidence type="ECO:0000256" key="10">
    <source>
        <dbReference type="ARBA" id="ARBA00023242"/>
    </source>
</evidence>
<dbReference type="OrthoDB" id="6622826at2759"/>
<dbReference type="GO" id="GO:0043565">
    <property type="term" value="F:sequence-specific DNA binding"/>
    <property type="evidence" value="ECO:0007669"/>
    <property type="project" value="InterPro"/>
</dbReference>
<dbReference type="GO" id="GO:0008270">
    <property type="term" value="F:zinc ion binding"/>
    <property type="evidence" value="ECO:0007669"/>
    <property type="project" value="UniProtKB-KW"/>
</dbReference>
<keyword evidence="9" id="KW-0804">Transcription</keyword>
<protein>
    <submittedName>
        <fullName evidence="14">Zinc finger, C2CH-type</fullName>
    </submittedName>
</protein>
<feature type="domain" description="THAP-type" evidence="13">
    <location>
        <begin position="1"/>
        <end position="87"/>
    </location>
</feature>
<evidence type="ECO:0000256" key="11">
    <source>
        <dbReference type="ARBA" id="ARBA00023306"/>
    </source>
</evidence>
<evidence type="ECO:0000256" key="3">
    <source>
        <dbReference type="ARBA" id="ARBA00022723"/>
    </source>
</evidence>
<dbReference type="AlphaFoldDB" id="A0A5E4MG36"/>
<dbReference type="Gene3D" id="6.20.210.20">
    <property type="entry name" value="THAP domain"/>
    <property type="match status" value="1"/>
</dbReference>
<dbReference type="SUPFAM" id="SSF57716">
    <property type="entry name" value="Glucocorticoid receptor-like (DNA-binding domain)"/>
    <property type="match status" value="1"/>
</dbReference>
<comment type="subcellular location">
    <subcellularLocation>
        <location evidence="1">Nucleus</location>
        <location evidence="1">Nucleoplasm</location>
    </subcellularLocation>
</comment>
<evidence type="ECO:0000256" key="7">
    <source>
        <dbReference type="ARBA" id="ARBA00023054"/>
    </source>
</evidence>
<sequence length="171" mass="19684">MPSCLLCCRSKNARSKNEKITFHRYPKRPEILKKWIEFTKNYDDDRNMLENNITVNSVMCSAHFLPDSFYVYKRTTVLKPTATPCVTITRVRGGRLNYPEIIFVKDNMKNDTQTEKDDDNNANLKCSPHITDFSQDILEQVPNINGFSDELAVDIVETTPSKLYYNSSSAS</sequence>
<dbReference type="Proteomes" id="UP000325440">
    <property type="component" value="Unassembled WGS sequence"/>
</dbReference>
<evidence type="ECO:0000256" key="1">
    <source>
        <dbReference type="ARBA" id="ARBA00004642"/>
    </source>
</evidence>
<evidence type="ECO:0000256" key="6">
    <source>
        <dbReference type="ARBA" id="ARBA00023015"/>
    </source>
</evidence>
<dbReference type="GO" id="GO:0005654">
    <property type="term" value="C:nucleoplasm"/>
    <property type="evidence" value="ECO:0007669"/>
    <property type="project" value="UniProtKB-SubCell"/>
</dbReference>
<dbReference type="InterPro" id="IPR026516">
    <property type="entry name" value="THAP1/10"/>
</dbReference>
<dbReference type="PANTHER" id="PTHR46600:SF1">
    <property type="entry name" value="THAP DOMAIN-CONTAINING PROTEIN 1"/>
    <property type="match status" value="1"/>
</dbReference>
<evidence type="ECO:0000256" key="9">
    <source>
        <dbReference type="ARBA" id="ARBA00023163"/>
    </source>
</evidence>
<keyword evidence="10" id="KW-0539">Nucleus</keyword>
<dbReference type="InterPro" id="IPR006612">
    <property type="entry name" value="THAP_Znf"/>
</dbReference>
<evidence type="ECO:0000313" key="14">
    <source>
        <dbReference type="EMBL" id="VVC30403.1"/>
    </source>
</evidence>
<evidence type="ECO:0000313" key="15">
    <source>
        <dbReference type="Proteomes" id="UP000325440"/>
    </source>
</evidence>
<organism evidence="14 15">
    <name type="scientific">Cinara cedri</name>
    <dbReference type="NCBI Taxonomy" id="506608"/>
    <lineage>
        <taxon>Eukaryota</taxon>
        <taxon>Metazoa</taxon>
        <taxon>Ecdysozoa</taxon>
        <taxon>Arthropoda</taxon>
        <taxon>Hexapoda</taxon>
        <taxon>Insecta</taxon>
        <taxon>Pterygota</taxon>
        <taxon>Neoptera</taxon>
        <taxon>Paraneoptera</taxon>
        <taxon>Hemiptera</taxon>
        <taxon>Sternorrhyncha</taxon>
        <taxon>Aphidomorpha</taxon>
        <taxon>Aphidoidea</taxon>
        <taxon>Aphididae</taxon>
        <taxon>Lachninae</taxon>
        <taxon>Cinara</taxon>
    </lineage>
</organism>
<gene>
    <name evidence="14" type="ORF">CINCED_3A021370</name>
</gene>
<evidence type="ECO:0000256" key="12">
    <source>
        <dbReference type="PROSITE-ProRule" id="PRU00309"/>
    </source>
</evidence>
<dbReference type="PANTHER" id="PTHR46600">
    <property type="entry name" value="THAP DOMAIN-CONTAINING"/>
    <property type="match status" value="1"/>
</dbReference>
<proteinExistence type="inferred from homology"/>
<reference evidence="14 15" key="1">
    <citation type="submission" date="2019-08" db="EMBL/GenBank/DDBJ databases">
        <authorList>
            <person name="Alioto T."/>
            <person name="Alioto T."/>
            <person name="Gomez Garrido J."/>
        </authorList>
    </citation>
    <scope>NUCLEOTIDE SEQUENCE [LARGE SCALE GENOMIC DNA]</scope>
</reference>
<evidence type="ECO:0000256" key="4">
    <source>
        <dbReference type="ARBA" id="ARBA00022771"/>
    </source>
</evidence>
<keyword evidence="6" id="KW-0805">Transcription regulation</keyword>
<keyword evidence="15" id="KW-1185">Reference proteome</keyword>
<evidence type="ECO:0000259" key="13">
    <source>
        <dbReference type="PROSITE" id="PS50950"/>
    </source>
</evidence>
<keyword evidence="4 12" id="KW-0863">Zinc-finger</keyword>
<keyword evidence="5" id="KW-0862">Zinc</keyword>
<keyword evidence="11" id="KW-0131">Cell cycle</keyword>
<dbReference type="SMART" id="SM00980">
    <property type="entry name" value="THAP"/>
    <property type="match status" value="1"/>
</dbReference>
<accession>A0A5E4MG36</accession>
<dbReference type="EMBL" id="CABPRJ010000514">
    <property type="protein sequence ID" value="VVC30403.1"/>
    <property type="molecule type" value="Genomic_DNA"/>
</dbReference>
<evidence type="ECO:0000256" key="8">
    <source>
        <dbReference type="ARBA" id="ARBA00023125"/>
    </source>
</evidence>
<dbReference type="SMART" id="SM00692">
    <property type="entry name" value="DM3"/>
    <property type="match status" value="1"/>
</dbReference>
<keyword evidence="8 12" id="KW-0238">DNA-binding</keyword>
<dbReference type="Pfam" id="PF05485">
    <property type="entry name" value="THAP"/>
    <property type="match status" value="1"/>
</dbReference>
<name>A0A5E4MG36_9HEMI</name>
<dbReference type="PROSITE" id="PS50950">
    <property type="entry name" value="ZF_THAP"/>
    <property type="match status" value="1"/>
</dbReference>
<keyword evidence="3" id="KW-0479">Metal-binding</keyword>
<evidence type="ECO:0000256" key="5">
    <source>
        <dbReference type="ARBA" id="ARBA00022833"/>
    </source>
</evidence>
<keyword evidence="7" id="KW-0175">Coiled coil</keyword>
<dbReference type="InterPro" id="IPR038441">
    <property type="entry name" value="THAP_Znf_sf"/>
</dbReference>
<comment type="similarity">
    <text evidence="2">Belongs to the THAP1 family.</text>
</comment>